<evidence type="ECO:0000313" key="3">
    <source>
        <dbReference type="Proteomes" id="UP000596742"/>
    </source>
</evidence>
<organism evidence="2 3">
    <name type="scientific">Mytilus galloprovincialis</name>
    <name type="common">Mediterranean mussel</name>
    <dbReference type="NCBI Taxonomy" id="29158"/>
    <lineage>
        <taxon>Eukaryota</taxon>
        <taxon>Metazoa</taxon>
        <taxon>Spiralia</taxon>
        <taxon>Lophotrochozoa</taxon>
        <taxon>Mollusca</taxon>
        <taxon>Bivalvia</taxon>
        <taxon>Autobranchia</taxon>
        <taxon>Pteriomorphia</taxon>
        <taxon>Mytilida</taxon>
        <taxon>Mytiloidea</taxon>
        <taxon>Mytilidae</taxon>
        <taxon>Mytilinae</taxon>
        <taxon>Mytilus</taxon>
    </lineage>
</organism>
<sequence length="377" mass="43052">MESSSGRFCDNCEHRHISTAAVTWCPDCDEAVCLERKDHHDASKIVKFHKTISLIEFNKLPSFIKDISVYCTDHDQRYEFYCCTHRKSCCNVCLNESHFHCEKPDIIQDVVQNVKTSPVLEDIENDLNCIMVNLESLIKNRLENKTRINAQKLTCMEEIQNVRKLINDKLDEMEKNLKHTMESDIEELGLDLDNLLKDLDVHKRHIHTLQEELKAAISIGTDLQVFLGLRQLELRVEEEHSYLESLKTTKAMDEVDLVLDITSTMRALSNSSESFGVISQSRKHNELELGTRKKEQAQLLLPSVHKLSNIKFSEKAKFRLPSGKEGINVLGCTITPGELLVFTDCENNRLIICGCDGPSSETYSYLVPQALLPMSKI</sequence>
<accession>A0A8B6GG75</accession>
<gene>
    <name evidence="2" type="ORF">MGAL_10B020648</name>
</gene>
<feature type="coiled-coil region" evidence="1">
    <location>
        <begin position="120"/>
        <end position="212"/>
    </location>
</feature>
<reference evidence="2" key="1">
    <citation type="submission" date="2018-11" db="EMBL/GenBank/DDBJ databases">
        <authorList>
            <person name="Alioto T."/>
            <person name="Alioto T."/>
        </authorList>
    </citation>
    <scope>NUCLEOTIDE SEQUENCE</scope>
</reference>
<proteinExistence type="predicted"/>
<evidence type="ECO:0000313" key="2">
    <source>
        <dbReference type="EMBL" id="VDI63514.1"/>
    </source>
</evidence>
<evidence type="ECO:0008006" key="4">
    <source>
        <dbReference type="Google" id="ProtNLM"/>
    </source>
</evidence>
<dbReference type="EMBL" id="UYJE01008380">
    <property type="protein sequence ID" value="VDI63514.1"/>
    <property type="molecule type" value="Genomic_DNA"/>
</dbReference>
<dbReference type="Proteomes" id="UP000596742">
    <property type="component" value="Unassembled WGS sequence"/>
</dbReference>
<dbReference type="InterPro" id="IPR047153">
    <property type="entry name" value="TRIM45/56/19-like"/>
</dbReference>
<protein>
    <recommendedName>
        <fullName evidence="4">B box-type domain-containing protein</fullName>
    </recommendedName>
</protein>
<dbReference type="PANTHER" id="PTHR25462">
    <property type="entry name" value="BONUS, ISOFORM C-RELATED"/>
    <property type="match status" value="1"/>
</dbReference>
<evidence type="ECO:0000256" key="1">
    <source>
        <dbReference type="SAM" id="Coils"/>
    </source>
</evidence>
<keyword evidence="1" id="KW-0175">Coiled coil</keyword>
<dbReference type="OrthoDB" id="10066958at2759"/>
<dbReference type="Gene3D" id="3.30.160.60">
    <property type="entry name" value="Classic Zinc Finger"/>
    <property type="match status" value="1"/>
</dbReference>
<keyword evidence="3" id="KW-1185">Reference proteome</keyword>
<comment type="caution">
    <text evidence="2">The sequence shown here is derived from an EMBL/GenBank/DDBJ whole genome shotgun (WGS) entry which is preliminary data.</text>
</comment>
<dbReference type="PANTHER" id="PTHR25462:SF296">
    <property type="entry name" value="MEIOTIC P26, ISOFORM F"/>
    <property type="match status" value="1"/>
</dbReference>
<name>A0A8B6GG75_MYTGA</name>
<dbReference type="AlphaFoldDB" id="A0A8B6GG75"/>